<dbReference type="InterPro" id="IPR020846">
    <property type="entry name" value="MFS_dom"/>
</dbReference>
<feature type="transmembrane region" description="Helical" evidence="5">
    <location>
        <begin position="345"/>
        <end position="365"/>
    </location>
</feature>
<dbReference type="SUPFAM" id="SSF103473">
    <property type="entry name" value="MFS general substrate transporter"/>
    <property type="match status" value="1"/>
</dbReference>
<feature type="transmembrane region" description="Helical" evidence="5">
    <location>
        <begin position="377"/>
        <end position="396"/>
    </location>
</feature>
<keyword evidence="8" id="KW-1185">Reference proteome</keyword>
<feature type="transmembrane region" description="Helical" evidence="5">
    <location>
        <begin position="180"/>
        <end position="198"/>
    </location>
</feature>
<feature type="transmembrane region" description="Helical" evidence="5">
    <location>
        <begin position="311"/>
        <end position="333"/>
    </location>
</feature>
<keyword evidence="2 5" id="KW-0812">Transmembrane</keyword>
<feature type="domain" description="Major facilitator superfamily (MFS) profile" evidence="6">
    <location>
        <begin position="24"/>
        <end position="495"/>
    </location>
</feature>
<feature type="transmembrane region" description="Helical" evidence="5">
    <location>
        <begin position="408"/>
        <end position="432"/>
    </location>
</feature>
<dbReference type="EMBL" id="JBDIVE010000001">
    <property type="protein sequence ID" value="MEN3067189.1"/>
    <property type="molecule type" value="Genomic_DNA"/>
</dbReference>
<reference evidence="7 8" key="1">
    <citation type="journal article" date="2018" name="Int. J. Syst. Evol. Microbiol.">
        <title>Uliginosibacterium sediminicola sp. nov., isolated from freshwater sediment.</title>
        <authorList>
            <person name="Hwang W.M."/>
            <person name="Kim S.M."/>
            <person name="Kang K."/>
            <person name="Ahn T.Y."/>
        </authorList>
    </citation>
    <scope>NUCLEOTIDE SEQUENCE [LARGE SCALE GENOMIC DNA]</scope>
    <source>
        <strain evidence="7 8">M1-21</strain>
    </source>
</reference>
<dbReference type="InterPro" id="IPR036259">
    <property type="entry name" value="MFS_trans_sf"/>
</dbReference>
<evidence type="ECO:0000256" key="1">
    <source>
        <dbReference type="ARBA" id="ARBA00004141"/>
    </source>
</evidence>
<comment type="subcellular location">
    <subcellularLocation>
        <location evidence="1">Membrane</location>
        <topology evidence="1">Multi-pass membrane protein</topology>
    </subcellularLocation>
</comment>
<protein>
    <submittedName>
        <fullName evidence="7">MFS transporter</fullName>
    </submittedName>
</protein>
<keyword evidence="4 5" id="KW-0472">Membrane</keyword>
<keyword evidence="3 5" id="KW-1133">Transmembrane helix</keyword>
<sequence>MPSAHVADSISHQPLPAAHLPRGLGYVLGLVTAVDFWSSLSVLLAAEDIQAGLRATPAQFLWLLTIYAGAGIATLPLIERASRRWHYRNLMACGIALYLLGAVLAAMSSTLWLMIPARLVQGIGGGGLFTMSRVYLQLVTPQAERPPRLRAYIIGLLGGVAPLPWLTAVLVQAYGWRASFLLQATFACLVLLLVLWRLRAERHTPRSLGSLDWPMSLSFALGMMLLLHGLEGLEVSRFDARQLFVISLALACLGFAAWRSHRHPDPLLRLSVLGGRRYLVGLGFYGLYYLVNGATSYLYPRLFDQALGLGLATTGALQSFSAAVTVLCLPLSFRFASKLGDRRRLIALGFSCAGAGLLWLCFAVGHQASWQSLLGPMALKALFPILGVIQIAGLTYTEVPHEDFSHAYALKNIVRLISSSFSAGLLSQYWLISISRCKENLLECRGSFGQAPLDASSGHALQAQMTIRVGQESLVILAFICVLAVLLVLRQKRLR</sequence>
<evidence type="ECO:0000313" key="8">
    <source>
        <dbReference type="Proteomes" id="UP001410394"/>
    </source>
</evidence>
<organism evidence="7 8">
    <name type="scientific">Uliginosibacterium sediminicola</name>
    <dbReference type="NCBI Taxonomy" id="2024550"/>
    <lineage>
        <taxon>Bacteria</taxon>
        <taxon>Pseudomonadati</taxon>
        <taxon>Pseudomonadota</taxon>
        <taxon>Betaproteobacteria</taxon>
        <taxon>Rhodocyclales</taxon>
        <taxon>Zoogloeaceae</taxon>
        <taxon>Uliginosibacterium</taxon>
    </lineage>
</organism>
<gene>
    <name evidence="7" type="ORF">ABDB84_01790</name>
</gene>
<dbReference type="PROSITE" id="PS50850">
    <property type="entry name" value="MFS"/>
    <property type="match status" value="1"/>
</dbReference>
<accession>A0ABU9YU30</accession>
<evidence type="ECO:0000259" key="6">
    <source>
        <dbReference type="PROSITE" id="PS50850"/>
    </source>
</evidence>
<feature type="transmembrane region" description="Helical" evidence="5">
    <location>
        <begin position="151"/>
        <end position="174"/>
    </location>
</feature>
<feature type="transmembrane region" description="Helical" evidence="5">
    <location>
        <begin position="210"/>
        <end position="230"/>
    </location>
</feature>
<dbReference type="InterPro" id="IPR011701">
    <property type="entry name" value="MFS"/>
</dbReference>
<feature type="transmembrane region" description="Helical" evidence="5">
    <location>
        <begin position="90"/>
        <end position="113"/>
    </location>
</feature>
<evidence type="ECO:0000256" key="2">
    <source>
        <dbReference type="ARBA" id="ARBA00022692"/>
    </source>
</evidence>
<feature type="transmembrane region" description="Helical" evidence="5">
    <location>
        <begin position="24"/>
        <end position="46"/>
    </location>
</feature>
<dbReference type="Proteomes" id="UP001410394">
    <property type="component" value="Unassembled WGS sequence"/>
</dbReference>
<dbReference type="PANTHER" id="PTHR23501">
    <property type="entry name" value="MAJOR FACILITATOR SUPERFAMILY"/>
    <property type="match status" value="1"/>
</dbReference>
<evidence type="ECO:0000256" key="3">
    <source>
        <dbReference type="ARBA" id="ARBA00022989"/>
    </source>
</evidence>
<feature type="transmembrane region" description="Helical" evidence="5">
    <location>
        <begin position="58"/>
        <end position="78"/>
    </location>
</feature>
<evidence type="ECO:0000256" key="4">
    <source>
        <dbReference type="ARBA" id="ARBA00023136"/>
    </source>
</evidence>
<feature type="transmembrane region" description="Helical" evidence="5">
    <location>
        <begin position="242"/>
        <end position="258"/>
    </location>
</feature>
<name>A0ABU9YU30_9RHOO</name>
<dbReference type="RefSeq" id="WP_345917957.1">
    <property type="nucleotide sequence ID" value="NZ_JBDIVE010000001.1"/>
</dbReference>
<feature type="transmembrane region" description="Helical" evidence="5">
    <location>
        <begin position="278"/>
        <end position="299"/>
    </location>
</feature>
<dbReference type="Pfam" id="PF07690">
    <property type="entry name" value="MFS_1"/>
    <property type="match status" value="1"/>
</dbReference>
<evidence type="ECO:0000256" key="5">
    <source>
        <dbReference type="SAM" id="Phobius"/>
    </source>
</evidence>
<dbReference type="Gene3D" id="1.20.1720.10">
    <property type="entry name" value="Multidrug resistance protein D"/>
    <property type="match status" value="1"/>
</dbReference>
<proteinExistence type="predicted"/>
<evidence type="ECO:0000313" key="7">
    <source>
        <dbReference type="EMBL" id="MEN3067189.1"/>
    </source>
</evidence>
<dbReference type="Gene3D" id="1.20.1250.20">
    <property type="entry name" value="MFS general substrate transporter like domains"/>
    <property type="match status" value="1"/>
</dbReference>
<feature type="transmembrane region" description="Helical" evidence="5">
    <location>
        <begin position="119"/>
        <end position="139"/>
    </location>
</feature>
<comment type="caution">
    <text evidence="7">The sequence shown here is derived from an EMBL/GenBank/DDBJ whole genome shotgun (WGS) entry which is preliminary data.</text>
</comment>
<feature type="transmembrane region" description="Helical" evidence="5">
    <location>
        <begin position="473"/>
        <end position="489"/>
    </location>
</feature>